<protein>
    <submittedName>
        <fullName evidence="1">Uncharacterized protein</fullName>
    </submittedName>
</protein>
<evidence type="ECO:0000313" key="2">
    <source>
        <dbReference type="Proteomes" id="UP000530660"/>
    </source>
</evidence>
<evidence type="ECO:0000313" key="1">
    <source>
        <dbReference type="EMBL" id="KAF6003200.1"/>
    </source>
</evidence>
<gene>
    <name evidence="1" type="ORF">F1559_000938</name>
</gene>
<accession>A0A7J7IKE3</accession>
<dbReference type="EMBL" id="VWRR01000007">
    <property type="protein sequence ID" value="KAF6003200.1"/>
    <property type="molecule type" value="Genomic_DNA"/>
</dbReference>
<dbReference type="AlphaFoldDB" id="A0A7J7IKE3"/>
<sequence>METRFEVKEFNGKLFCFQSVKLGNDSVWLWLGERSSEQNDHELSLWSTSFQLWRPGAERSFCATDPILLLPFSGESRRRDVCLRISSYLSKAAEKNILLSLALREEWLIEIYNDTESLVDEWSSDNVPDSMLQQDHPVSLETNFISFVKSNFLEMLA</sequence>
<keyword evidence="2" id="KW-1185">Reference proteome</keyword>
<comment type="caution">
    <text evidence="1">The sequence shown here is derived from an EMBL/GenBank/DDBJ whole genome shotgun (WGS) entry which is preliminary data.</text>
</comment>
<organism evidence="1 2">
    <name type="scientific">Cyanidiococcus yangmingshanensis</name>
    <dbReference type="NCBI Taxonomy" id="2690220"/>
    <lineage>
        <taxon>Eukaryota</taxon>
        <taxon>Rhodophyta</taxon>
        <taxon>Bangiophyceae</taxon>
        <taxon>Cyanidiales</taxon>
        <taxon>Cyanidiaceae</taxon>
        <taxon>Cyanidiococcus</taxon>
    </lineage>
</organism>
<dbReference type="Proteomes" id="UP000530660">
    <property type="component" value="Unassembled WGS sequence"/>
</dbReference>
<reference evidence="1 2" key="1">
    <citation type="journal article" date="2020" name="J. Phycol.">
        <title>Comparative genome analysis reveals Cyanidiococcus gen. nov., a new extremophilic red algal genus sister to Cyanidioschyzon (Cyanidioschyzonaceae, Rhodophyta).</title>
        <authorList>
            <person name="Liu S.-L."/>
            <person name="Chiang Y.-R."/>
            <person name="Yoon H.S."/>
            <person name="Fu H.-Y."/>
        </authorList>
    </citation>
    <scope>NUCLEOTIDE SEQUENCE [LARGE SCALE GENOMIC DNA]</scope>
    <source>
        <strain evidence="1 2">THAL066</strain>
    </source>
</reference>
<proteinExistence type="predicted"/>
<name>A0A7J7IKE3_9RHOD</name>